<evidence type="ECO:0000313" key="4">
    <source>
        <dbReference type="Proteomes" id="UP001272987"/>
    </source>
</evidence>
<dbReference type="GO" id="GO:0006633">
    <property type="term" value="P:fatty acid biosynthetic process"/>
    <property type="evidence" value="ECO:0007669"/>
    <property type="project" value="TreeGrafter"/>
</dbReference>
<dbReference type="EMBL" id="JARAWC010000001">
    <property type="protein sequence ID" value="MDX2958247.1"/>
    <property type="molecule type" value="Genomic_DNA"/>
</dbReference>
<dbReference type="InterPro" id="IPR001227">
    <property type="entry name" value="Ac_transferase_dom_sf"/>
</dbReference>
<evidence type="ECO:0000313" key="3">
    <source>
        <dbReference type="EMBL" id="MDX3018614.1"/>
    </source>
</evidence>
<dbReference type="SUPFAM" id="SSF52151">
    <property type="entry name" value="FabD/lysophospholipase-like"/>
    <property type="match status" value="1"/>
</dbReference>
<evidence type="ECO:0000313" key="2">
    <source>
        <dbReference type="EMBL" id="MDX2958247.1"/>
    </source>
</evidence>
<dbReference type="Proteomes" id="UP001282288">
    <property type="component" value="Unassembled WGS sequence"/>
</dbReference>
<dbReference type="Proteomes" id="UP001272987">
    <property type="component" value="Unassembled WGS sequence"/>
</dbReference>
<keyword evidence="4" id="KW-1185">Reference proteome</keyword>
<dbReference type="PANTHER" id="PTHR42681:SF6">
    <property type="entry name" value="BLL0263 PROTEIN"/>
    <property type="match status" value="1"/>
</dbReference>
<organism evidence="2 5">
    <name type="scientific">Streptomyces acidiscabies</name>
    <dbReference type="NCBI Taxonomy" id="42234"/>
    <lineage>
        <taxon>Bacteria</taxon>
        <taxon>Bacillati</taxon>
        <taxon>Actinomycetota</taxon>
        <taxon>Actinomycetes</taxon>
        <taxon>Kitasatosporales</taxon>
        <taxon>Streptomycetaceae</taxon>
        <taxon>Streptomyces</taxon>
    </lineage>
</organism>
<dbReference type="Gene3D" id="3.40.366.10">
    <property type="entry name" value="Malonyl-Coenzyme A Acyl Carrier Protein, domain 2"/>
    <property type="match status" value="1"/>
</dbReference>
<dbReference type="PANTHER" id="PTHR42681">
    <property type="entry name" value="MALONYL-COA-ACYL CARRIER PROTEIN TRANSACYLASE, MITOCHONDRIAL"/>
    <property type="match status" value="1"/>
</dbReference>
<proteinExistence type="predicted"/>
<keyword evidence="2" id="KW-0012">Acyltransferase</keyword>
<dbReference type="InterPro" id="IPR016035">
    <property type="entry name" value="Acyl_Trfase/lysoPLipase"/>
</dbReference>
<dbReference type="InterPro" id="IPR014043">
    <property type="entry name" value="Acyl_transferase_dom"/>
</dbReference>
<keyword evidence="2" id="KW-0808">Transferase</keyword>
<accession>A0AAP6EC73</accession>
<dbReference type="RefSeq" id="WP_141655642.1">
    <property type="nucleotide sequence ID" value="NZ_BCMK01000061.1"/>
</dbReference>
<protein>
    <submittedName>
        <fullName evidence="2">Acyltransferase domain-containing protein</fullName>
    </submittedName>
</protein>
<gene>
    <name evidence="2" type="ORF">PV399_00720</name>
    <name evidence="3" type="ORF">PV666_12030</name>
</gene>
<evidence type="ECO:0000313" key="5">
    <source>
        <dbReference type="Proteomes" id="UP001282288"/>
    </source>
</evidence>
<dbReference type="GO" id="GO:0004314">
    <property type="term" value="F:[acyl-carrier-protein] S-malonyltransferase activity"/>
    <property type="evidence" value="ECO:0007669"/>
    <property type="project" value="TreeGrafter"/>
</dbReference>
<comment type="caution">
    <text evidence="2">The sequence shown here is derived from an EMBL/GenBank/DDBJ whole genome shotgun (WGS) entry which is preliminary data.</text>
</comment>
<reference evidence="2 4" key="1">
    <citation type="journal article" date="2023" name="Microb. Genom.">
        <title>Mesoterricola silvestris gen. nov., sp. nov., Mesoterricola sediminis sp. nov., Geothrix oryzae sp. nov., Geothrix edaphica sp. nov., Geothrix rubra sp. nov., and Geothrix limicola sp. nov., six novel members of Acidobacteriota isolated from soils.</title>
        <authorList>
            <person name="Weisberg A.J."/>
            <person name="Pearce E."/>
            <person name="Kramer C.G."/>
            <person name="Chang J.H."/>
            <person name="Clarke C.R."/>
        </authorList>
    </citation>
    <scope>NUCLEOTIDE SEQUENCE</scope>
    <source>
        <strain evidence="3 4">NB05-1H</strain>
        <strain evidence="2">NRRL_B-16521</strain>
    </source>
</reference>
<dbReference type="GO" id="GO:0005829">
    <property type="term" value="C:cytosol"/>
    <property type="evidence" value="ECO:0007669"/>
    <property type="project" value="TreeGrafter"/>
</dbReference>
<dbReference type="EMBL" id="JARAWP010000006">
    <property type="protein sequence ID" value="MDX3018614.1"/>
    <property type="molecule type" value="Genomic_DNA"/>
</dbReference>
<name>A0AAP6EC73_9ACTN</name>
<dbReference type="InterPro" id="IPR050858">
    <property type="entry name" value="Mal-CoA-ACP_Trans/PKS_FabD"/>
</dbReference>
<feature type="domain" description="Malonyl-CoA:ACP transacylase (MAT)" evidence="1">
    <location>
        <begin position="20"/>
        <end position="333"/>
    </location>
</feature>
<dbReference type="SMART" id="SM00827">
    <property type="entry name" value="PKS_AT"/>
    <property type="match status" value="1"/>
</dbReference>
<sequence length="334" mass="35075">MTQSAELGVAVVSDRMVVHAFAGQGDFTLAPLLRALDAQDVVEEALEEVAAEGDPVAGEFGVAPVVSRLLSGELRSSRELADGPVGTPQYALFACSVAVHRALCRSGLAPDRVVGMSFGDIAACVAAGILDIADGTRVACLVARALTGHPGGMLLVEPPVTDGDLEAEAHRLLAALDLPGLTLACVNDDRRVILTGPSDAVGLAEQLLLGLALPAVRLRLPFLCHHPELEDDARQFVDAIRDVRVEMAQLPVYSSLLGRAYRPDDDVREVLSYGLTRPARLPGVLRQSVDGGPAMLLEAGTGSALTRSARELFAEEDVATVDGFAWVTGVPHGR</sequence>
<evidence type="ECO:0000259" key="1">
    <source>
        <dbReference type="SMART" id="SM00827"/>
    </source>
</evidence>
<dbReference type="Pfam" id="PF00698">
    <property type="entry name" value="Acyl_transf_1"/>
    <property type="match status" value="1"/>
</dbReference>
<dbReference type="GeneID" id="69808284"/>
<dbReference type="AlphaFoldDB" id="A0AAP6EC73"/>